<proteinExistence type="predicted"/>
<accession>A0A1G9PD39</accession>
<dbReference type="STRING" id="144026.SAMN04488568_103184"/>
<evidence type="ECO:0000313" key="3">
    <source>
        <dbReference type="Proteomes" id="UP000199759"/>
    </source>
</evidence>
<evidence type="ECO:0000313" key="2">
    <source>
        <dbReference type="EMBL" id="SDL96411.1"/>
    </source>
</evidence>
<feature type="transmembrane region" description="Helical" evidence="1">
    <location>
        <begin position="48"/>
        <end position="67"/>
    </location>
</feature>
<keyword evidence="1" id="KW-0472">Membrane</keyword>
<organism evidence="2 3">
    <name type="scientific">Maricaulis salignorans</name>
    <dbReference type="NCBI Taxonomy" id="144026"/>
    <lineage>
        <taxon>Bacteria</taxon>
        <taxon>Pseudomonadati</taxon>
        <taxon>Pseudomonadota</taxon>
        <taxon>Alphaproteobacteria</taxon>
        <taxon>Maricaulales</taxon>
        <taxon>Maricaulaceae</taxon>
        <taxon>Maricaulis</taxon>
    </lineage>
</organism>
<feature type="transmembrane region" description="Helical" evidence="1">
    <location>
        <begin position="6"/>
        <end position="36"/>
    </location>
</feature>
<protein>
    <submittedName>
        <fullName evidence="2">Uncharacterized protein</fullName>
    </submittedName>
</protein>
<evidence type="ECO:0000256" key="1">
    <source>
        <dbReference type="SAM" id="Phobius"/>
    </source>
</evidence>
<dbReference type="RefSeq" id="WP_091767400.1">
    <property type="nucleotide sequence ID" value="NZ_FNHG01000003.1"/>
</dbReference>
<reference evidence="2 3" key="1">
    <citation type="submission" date="2016-10" db="EMBL/GenBank/DDBJ databases">
        <authorList>
            <person name="de Groot N.N."/>
        </authorList>
    </citation>
    <scope>NUCLEOTIDE SEQUENCE [LARGE SCALE GENOMIC DNA]</scope>
    <source>
        <strain evidence="2 3">DSM 16077</strain>
    </source>
</reference>
<keyword evidence="3" id="KW-1185">Reference proteome</keyword>
<name>A0A1G9PD39_9PROT</name>
<sequence length="108" mass="11120">MSLDKIIWAIGAVVAIIFAFVSFEMAGLILAILGLVCGFFIKGDHRRAVILAAIFLAVGGASALGAIPTVGTYLTAIFSNYGAVLSAASLMVIVMATAERLIPGMSSE</sequence>
<dbReference type="EMBL" id="FNHG01000003">
    <property type="protein sequence ID" value="SDL96411.1"/>
    <property type="molecule type" value="Genomic_DNA"/>
</dbReference>
<gene>
    <name evidence="2" type="ORF">SAMN04488568_103184</name>
</gene>
<keyword evidence="1" id="KW-0812">Transmembrane</keyword>
<dbReference type="OrthoDB" id="7632021at2"/>
<keyword evidence="1" id="KW-1133">Transmembrane helix</keyword>
<dbReference type="AlphaFoldDB" id="A0A1G9PD39"/>
<feature type="transmembrane region" description="Helical" evidence="1">
    <location>
        <begin position="73"/>
        <end position="98"/>
    </location>
</feature>
<dbReference type="Proteomes" id="UP000199759">
    <property type="component" value="Unassembled WGS sequence"/>
</dbReference>